<evidence type="ECO:0000313" key="5">
    <source>
        <dbReference type="EMBL" id="RAN34336.1"/>
    </source>
</evidence>
<dbReference type="InterPro" id="IPR058163">
    <property type="entry name" value="LysR-type_TF_proteobact-type"/>
</dbReference>
<evidence type="ECO:0000256" key="1">
    <source>
        <dbReference type="ARBA" id="ARBA00009437"/>
    </source>
</evidence>
<dbReference type="PANTHER" id="PTHR30537:SF3">
    <property type="entry name" value="TRANSCRIPTIONAL REGULATORY PROTEIN"/>
    <property type="match status" value="1"/>
</dbReference>
<keyword evidence="3" id="KW-0238">DNA-binding</keyword>
<dbReference type="InterPro" id="IPR005119">
    <property type="entry name" value="LysR_subst-bd"/>
</dbReference>
<dbReference type="RefSeq" id="WP_034825459.1">
    <property type="nucleotide sequence ID" value="NZ_AWFA01000012.1"/>
</dbReference>
<keyword evidence="6" id="KW-1185">Reference proteome</keyword>
<name>A0A062U086_9PROT</name>
<dbReference type="SUPFAM" id="SSF46785">
    <property type="entry name" value="Winged helix' DNA-binding domain"/>
    <property type="match status" value="1"/>
</dbReference>
<protein>
    <submittedName>
        <fullName evidence="5">Uncharacterized protein</fullName>
    </submittedName>
</protein>
<dbReference type="InterPro" id="IPR036388">
    <property type="entry name" value="WH-like_DNA-bd_sf"/>
</dbReference>
<dbReference type="GO" id="GO:0043565">
    <property type="term" value="F:sequence-specific DNA binding"/>
    <property type="evidence" value="ECO:0007669"/>
    <property type="project" value="TreeGrafter"/>
</dbReference>
<proteinExistence type="inferred from homology"/>
<reference evidence="5 6" key="1">
    <citation type="submission" date="2013-04" db="EMBL/GenBank/DDBJ databases">
        <title>Hyphomonas sp. T24B3 Genome Sequencing.</title>
        <authorList>
            <person name="Lai Q."/>
            <person name="Shao Z."/>
        </authorList>
    </citation>
    <scope>NUCLEOTIDE SEQUENCE [LARGE SCALE GENOMIC DNA]</scope>
    <source>
        <strain evidence="5 6">T24B3</strain>
    </source>
</reference>
<dbReference type="Gene3D" id="3.40.190.290">
    <property type="match status" value="1"/>
</dbReference>
<evidence type="ECO:0000256" key="3">
    <source>
        <dbReference type="ARBA" id="ARBA00023125"/>
    </source>
</evidence>
<dbReference type="Gene3D" id="1.10.10.10">
    <property type="entry name" value="Winged helix-like DNA-binding domain superfamily/Winged helix DNA-binding domain"/>
    <property type="match status" value="1"/>
</dbReference>
<evidence type="ECO:0000256" key="4">
    <source>
        <dbReference type="ARBA" id="ARBA00023163"/>
    </source>
</evidence>
<evidence type="ECO:0000256" key="2">
    <source>
        <dbReference type="ARBA" id="ARBA00023015"/>
    </source>
</evidence>
<dbReference type="EMBL" id="AWFB01000012">
    <property type="protein sequence ID" value="RAN34336.1"/>
    <property type="molecule type" value="Genomic_DNA"/>
</dbReference>
<dbReference type="OrthoDB" id="9787460at2"/>
<gene>
    <name evidence="5" type="ORF">HY3_01640</name>
</gene>
<dbReference type="GO" id="GO:0003700">
    <property type="term" value="F:DNA-binding transcription factor activity"/>
    <property type="evidence" value="ECO:0007669"/>
    <property type="project" value="InterPro"/>
</dbReference>
<sequence>MNHFDWNLIKVFLAVCETGSQVEAAKRIGVSHATVFRHIGALENQTGTRLFDRIKGRLILTDAGNELRDIGLGIAQSFEAIDRRVSGRDGTIQGVVRLTAPHSFSHTVLPRYLAEFCTTHPGTQVELLVSNQEANISDRSADIALRVVHNPPDYLWGRRILEIDWGVYASPHYLADAPRLEQASDLSEHKLIPPAGQLMRHPVFVAALSKKQPLSPTMCDDLTAMAALAVAASGVALLPDDLRRPDLKRCFTYPLGTPNTLWVLTHPDLRNVRRISVLMDFLAKSFRNDPYWPSDKA</sequence>
<dbReference type="eggNOG" id="COG0583">
    <property type="taxonomic scope" value="Bacteria"/>
</dbReference>
<organism evidence="5 6">
    <name type="scientific">Hyphomonas pacifica</name>
    <dbReference type="NCBI Taxonomy" id="1280941"/>
    <lineage>
        <taxon>Bacteria</taxon>
        <taxon>Pseudomonadati</taxon>
        <taxon>Pseudomonadota</taxon>
        <taxon>Alphaproteobacteria</taxon>
        <taxon>Hyphomonadales</taxon>
        <taxon>Hyphomonadaceae</taxon>
        <taxon>Hyphomonas</taxon>
    </lineage>
</organism>
<accession>A0A062U086</accession>
<dbReference type="InterPro" id="IPR036390">
    <property type="entry name" value="WH_DNA-bd_sf"/>
</dbReference>
<keyword evidence="2" id="KW-0805">Transcription regulation</keyword>
<comment type="similarity">
    <text evidence="1">Belongs to the LysR transcriptional regulatory family.</text>
</comment>
<comment type="caution">
    <text evidence="5">The sequence shown here is derived from an EMBL/GenBank/DDBJ whole genome shotgun (WGS) entry which is preliminary data.</text>
</comment>
<keyword evidence="4" id="KW-0804">Transcription</keyword>
<dbReference type="Pfam" id="PF03466">
    <property type="entry name" value="LysR_substrate"/>
    <property type="match status" value="1"/>
</dbReference>
<dbReference type="STRING" id="1280941.HY2_01555"/>
<dbReference type="SUPFAM" id="SSF53850">
    <property type="entry name" value="Periplasmic binding protein-like II"/>
    <property type="match status" value="1"/>
</dbReference>
<dbReference type="Pfam" id="PF00126">
    <property type="entry name" value="HTH_1"/>
    <property type="match status" value="1"/>
</dbReference>
<dbReference type="AlphaFoldDB" id="A0A062U086"/>
<dbReference type="InterPro" id="IPR000847">
    <property type="entry name" value="LysR_HTH_N"/>
</dbReference>
<evidence type="ECO:0000313" key="6">
    <source>
        <dbReference type="Proteomes" id="UP000249123"/>
    </source>
</evidence>
<dbReference type="PROSITE" id="PS50931">
    <property type="entry name" value="HTH_LYSR"/>
    <property type="match status" value="1"/>
</dbReference>
<dbReference type="Proteomes" id="UP000249123">
    <property type="component" value="Unassembled WGS sequence"/>
</dbReference>
<dbReference type="PANTHER" id="PTHR30537">
    <property type="entry name" value="HTH-TYPE TRANSCRIPTIONAL REGULATOR"/>
    <property type="match status" value="1"/>
</dbReference>
<dbReference type="GO" id="GO:0006351">
    <property type="term" value="P:DNA-templated transcription"/>
    <property type="evidence" value="ECO:0007669"/>
    <property type="project" value="TreeGrafter"/>
</dbReference>